<keyword evidence="3" id="KW-1185">Reference proteome</keyword>
<accession>S9TI47</accession>
<protein>
    <submittedName>
        <fullName evidence="2">Uncharacterized protein</fullName>
    </submittedName>
</protein>
<evidence type="ECO:0000313" key="2">
    <source>
        <dbReference type="EMBL" id="EPY17742.1"/>
    </source>
</evidence>
<name>S9TI47_9TRYP</name>
<dbReference type="EMBL" id="ATMH01010326">
    <property type="protein sequence ID" value="EPY17742.1"/>
    <property type="molecule type" value="Genomic_DNA"/>
</dbReference>
<sequence>MWRCVLPQGEHGLPLSPAGAPPTVATKRDSCDAGGTTTSGSGGGRASAAGAACGGGCARGERCAEPLESVSVGVRSVVLSGRDSEGRGSS</sequence>
<evidence type="ECO:0000313" key="3">
    <source>
        <dbReference type="Proteomes" id="UP000015354"/>
    </source>
</evidence>
<dbReference type="AlphaFoldDB" id="S9TI47"/>
<evidence type="ECO:0000256" key="1">
    <source>
        <dbReference type="SAM" id="MobiDB-lite"/>
    </source>
</evidence>
<reference evidence="2 3" key="1">
    <citation type="journal article" date="2013" name="PLoS ONE">
        <title>Predicting the Proteins of Angomonas deanei, Strigomonas culicis and Their Respective Endosymbionts Reveals New Aspects of the Trypanosomatidae Family.</title>
        <authorList>
            <person name="Motta M.C."/>
            <person name="Martins A.C."/>
            <person name="de Souza S.S."/>
            <person name="Catta-Preta C.M."/>
            <person name="Silva R."/>
            <person name="Klein C.C."/>
            <person name="de Almeida L.G."/>
            <person name="de Lima Cunha O."/>
            <person name="Ciapina L.P."/>
            <person name="Brocchi M."/>
            <person name="Colabardini A.C."/>
            <person name="de Araujo Lima B."/>
            <person name="Machado C.R."/>
            <person name="de Almeida Soares C.M."/>
            <person name="Probst C.M."/>
            <person name="de Menezes C.B."/>
            <person name="Thompson C.E."/>
            <person name="Bartholomeu D.C."/>
            <person name="Gradia D.F."/>
            <person name="Pavoni D.P."/>
            <person name="Grisard E.C."/>
            <person name="Fantinatti-Garboggini F."/>
            <person name="Marchini F.K."/>
            <person name="Rodrigues-Luiz G.F."/>
            <person name="Wagner G."/>
            <person name="Goldman G.H."/>
            <person name="Fietto J.L."/>
            <person name="Elias M.C."/>
            <person name="Goldman M.H."/>
            <person name="Sagot M.F."/>
            <person name="Pereira M."/>
            <person name="Stoco P.H."/>
            <person name="de Mendonca-Neto R.P."/>
            <person name="Teixeira S.M."/>
            <person name="Maciel T.E."/>
            <person name="de Oliveira Mendes T.A."/>
            <person name="Urmenyi T.P."/>
            <person name="de Souza W."/>
            <person name="Schenkman S."/>
            <person name="de Vasconcelos A.T."/>
        </authorList>
    </citation>
    <scope>NUCLEOTIDE SEQUENCE [LARGE SCALE GENOMIC DNA]</scope>
</reference>
<feature type="region of interest" description="Disordered" evidence="1">
    <location>
        <begin position="1"/>
        <end position="52"/>
    </location>
</feature>
<organism evidence="2 3">
    <name type="scientific">Strigomonas culicis</name>
    <dbReference type="NCBI Taxonomy" id="28005"/>
    <lineage>
        <taxon>Eukaryota</taxon>
        <taxon>Discoba</taxon>
        <taxon>Euglenozoa</taxon>
        <taxon>Kinetoplastea</taxon>
        <taxon>Metakinetoplastina</taxon>
        <taxon>Trypanosomatida</taxon>
        <taxon>Trypanosomatidae</taxon>
        <taxon>Strigomonadinae</taxon>
        <taxon>Strigomonas</taxon>
    </lineage>
</organism>
<proteinExistence type="predicted"/>
<gene>
    <name evidence="2" type="ORF">STCU_10435</name>
</gene>
<comment type="caution">
    <text evidence="2">The sequence shown here is derived from an EMBL/GenBank/DDBJ whole genome shotgun (WGS) entry which is preliminary data.</text>
</comment>
<dbReference type="Proteomes" id="UP000015354">
    <property type="component" value="Unassembled WGS sequence"/>
</dbReference>